<evidence type="ECO:0000259" key="1">
    <source>
        <dbReference type="Pfam" id="PF01548"/>
    </source>
</evidence>
<feature type="domain" description="Transposase IS110-like N-terminal" evidence="1">
    <location>
        <begin position="11"/>
        <end position="156"/>
    </location>
</feature>
<dbReference type="GO" id="GO:0006313">
    <property type="term" value="P:DNA transposition"/>
    <property type="evidence" value="ECO:0007669"/>
    <property type="project" value="InterPro"/>
</dbReference>
<dbReference type="InterPro" id="IPR002525">
    <property type="entry name" value="Transp_IS110-like_N"/>
</dbReference>
<name>A0A9D1D3S7_9ACTN</name>
<dbReference type="PANTHER" id="PTHR33055">
    <property type="entry name" value="TRANSPOSASE FOR INSERTION SEQUENCE ELEMENT IS1111A"/>
    <property type="match status" value="1"/>
</dbReference>
<gene>
    <name evidence="3" type="ORF">IAA69_08045</name>
</gene>
<sequence length="353" mass="37760">MQRPEEGQAAIGADAHKEVHVAAAVDRQGALVDERRFAAARQGCRQLESRARSLGDVLRAGAECSGSYGSGLARRLAKSGLTVLEAASPDRTVRRKRGKGGFIDAETAAEAALSGVRTVAPKSRDGTVEALRMLQKARSTAVAARRAALQTTRAHVVSAPEEPRGRLHGMARMQLIGRLSAARPDPADFKSPVGAARISPRRLAKRCVGLDDEASGLDGTTEAVLADAAPLLVECSCVGPQSAARPMATVGDDPERLRPEAAFSMLCGVAPMPVSPGMACRHRLDRGGDRQASSAIRIMAIGRPRTDERAKDYVARKMAEGHAKMEAIRCLKRYIAREMCYVIKKQRKLVNCP</sequence>
<accession>A0A9D1D3S7</accession>
<reference evidence="3" key="1">
    <citation type="submission" date="2020-10" db="EMBL/GenBank/DDBJ databases">
        <authorList>
            <person name="Gilroy R."/>
        </authorList>
    </citation>
    <scope>NUCLEOTIDE SEQUENCE</scope>
    <source>
        <strain evidence="3">ChiGjej1B1-2707</strain>
    </source>
</reference>
<proteinExistence type="predicted"/>
<dbReference type="InterPro" id="IPR003346">
    <property type="entry name" value="Transposase_20"/>
</dbReference>
<evidence type="ECO:0000313" key="3">
    <source>
        <dbReference type="EMBL" id="HIR02193.1"/>
    </source>
</evidence>
<reference evidence="3" key="2">
    <citation type="journal article" date="2021" name="PeerJ">
        <title>Extensive microbial diversity within the chicken gut microbiome revealed by metagenomics and culture.</title>
        <authorList>
            <person name="Gilroy R."/>
            <person name="Ravi A."/>
            <person name="Getino M."/>
            <person name="Pursley I."/>
            <person name="Horton D.L."/>
            <person name="Alikhan N.F."/>
            <person name="Baker D."/>
            <person name="Gharbi K."/>
            <person name="Hall N."/>
            <person name="Watson M."/>
            <person name="Adriaenssens E.M."/>
            <person name="Foster-Nyarko E."/>
            <person name="Jarju S."/>
            <person name="Secka A."/>
            <person name="Antonio M."/>
            <person name="Oren A."/>
            <person name="Chaudhuri R.R."/>
            <person name="La Ragione R."/>
            <person name="Hildebrand F."/>
            <person name="Pallen M.J."/>
        </authorList>
    </citation>
    <scope>NUCLEOTIDE SEQUENCE</scope>
    <source>
        <strain evidence="3">ChiGjej1B1-2707</strain>
    </source>
</reference>
<dbReference type="Proteomes" id="UP000824261">
    <property type="component" value="Unassembled WGS sequence"/>
</dbReference>
<dbReference type="GO" id="GO:0003677">
    <property type="term" value="F:DNA binding"/>
    <property type="evidence" value="ECO:0007669"/>
    <property type="project" value="InterPro"/>
</dbReference>
<evidence type="ECO:0000313" key="4">
    <source>
        <dbReference type="Proteomes" id="UP000824261"/>
    </source>
</evidence>
<dbReference type="AlphaFoldDB" id="A0A9D1D3S7"/>
<dbReference type="Pfam" id="PF01548">
    <property type="entry name" value="DEDD_Tnp_IS110"/>
    <property type="match status" value="1"/>
</dbReference>
<dbReference type="GO" id="GO:0004803">
    <property type="term" value="F:transposase activity"/>
    <property type="evidence" value="ECO:0007669"/>
    <property type="project" value="InterPro"/>
</dbReference>
<dbReference type="Pfam" id="PF02371">
    <property type="entry name" value="Transposase_20"/>
    <property type="match status" value="1"/>
</dbReference>
<dbReference type="EMBL" id="DVGB01000097">
    <property type="protein sequence ID" value="HIR02193.1"/>
    <property type="molecule type" value="Genomic_DNA"/>
</dbReference>
<comment type="caution">
    <text evidence="3">The sequence shown here is derived from an EMBL/GenBank/DDBJ whole genome shotgun (WGS) entry which is preliminary data.</text>
</comment>
<evidence type="ECO:0000259" key="2">
    <source>
        <dbReference type="Pfam" id="PF02371"/>
    </source>
</evidence>
<protein>
    <submittedName>
        <fullName evidence="3">Transposase</fullName>
    </submittedName>
</protein>
<organism evidence="3 4">
    <name type="scientific">Candidatus Aveggerthella stercoripullorum</name>
    <dbReference type="NCBI Taxonomy" id="2840688"/>
    <lineage>
        <taxon>Bacteria</taxon>
        <taxon>Bacillati</taxon>
        <taxon>Actinomycetota</taxon>
        <taxon>Coriobacteriia</taxon>
        <taxon>Eggerthellales</taxon>
        <taxon>Eggerthellaceae</taxon>
        <taxon>Eggerthellaceae incertae sedis</taxon>
        <taxon>Candidatus Aveggerthella</taxon>
    </lineage>
</organism>
<dbReference type="InterPro" id="IPR047650">
    <property type="entry name" value="Transpos_IS110"/>
</dbReference>
<feature type="domain" description="Transposase IS116/IS110/IS902 C-terminal" evidence="2">
    <location>
        <begin position="232"/>
        <end position="314"/>
    </location>
</feature>
<dbReference type="PANTHER" id="PTHR33055:SF16">
    <property type="entry name" value="TRANSPOSASE FOR INSERTION SEQUENCE ELEMENT IS1547"/>
    <property type="match status" value="1"/>
</dbReference>